<gene>
    <name evidence="2" type="ORF">EVAR_43475_1</name>
</gene>
<dbReference type="AlphaFoldDB" id="A0A4C1YLQ2"/>
<evidence type="ECO:0000313" key="2">
    <source>
        <dbReference type="EMBL" id="GBP75569.1"/>
    </source>
</evidence>
<name>A0A4C1YLQ2_EUMVA</name>
<evidence type="ECO:0000313" key="3">
    <source>
        <dbReference type="Proteomes" id="UP000299102"/>
    </source>
</evidence>
<protein>
    <submittedName>
        <fullName evidence="2">Uncharacterized protein</fullName>
    </submittedName>
</protein>
<organism evidence="2 3">
    <name type="scientific">Eumeta variegata</name>
    <name type="common">Bagworm moth</name>
    <name type="synonym">Eumeta japonica</name>
    <dbReference type="NCBI Taxonomy" id="151549"/>
    <lineage>
        <taxon>Eukaryota</taxon>
        <taxon>Metazoa</taxon>
        <taxon>Ecdysozoa</taxon>
        <taxon>Arthropoda</taxon>
        <taxon>Hexapoda</taxon>
        <taxon>Insecta</taxon>
        <taxon>Pterygota</taxon>
        <taxon>Neoptera</taxon>
        <taxon>Endopterygota</taxon>
        <taxon>Lepidoptera</taxon>
        <taxon>Glossata</taxon>
        <taxon>Ditrysia</taxon>
        <taxon>Tineoidea</taxon>
        <taxon>Psychidae</taxon>
        <taxon>Oiketicinae</taxon>
        <taxon>Eumeta</taxon>
    </lineage>
</organism>
<sequence length="327" mass="36538">MCPTKPRALVKLRAGGFAGSLLRERRFIGATGTGYKHSCPSRSGPLKDGCHLEMYRVFDSKHDRNIFTPYIARRPIGGAAGDGSPLLRLRPCNTVALHCLNIAPHRRAALEANRAWTQGTGEAERRKSGSGEFNNGHRQAYDSHVLNQDGSEQHSGPAEAAATDCRRSHSDNCSDVVLSHRQRPADFELQRQFYDSIYGYGGRLKRITQQIQVPQVAANSLQRNRIGYHSEPNTPAGDKLFILNDEPNPLTEVQQIPRMPLQNRNGFRRSISETNGFTKRLNYRHSFSADTRTMPIIRRPHKCCECITGVPADGEKRPGNNRLSSEL</sequence>
<dbReference type="OrthoDB" id="6760377at2759"/>
<evidence type="ECO:0000256" key="1">
    <source>
        <dbReference type="SAM" id="MobiDB-lite"/>
    </source>
</evidence>
<proteinExistence type="predicted"/>
<dbReference type="EMBL" id="BGZK01001254">
    <property type="protein sequence ID" value="GBP75569.1"/>
    <property type="molecule type" value="Genomic_DNA"/>
</dbReference>
<feature type="region of interest" description="Disordered" evidence="1">
    <location>
        <begin position="147"/>
        <end position="166"/>
    </location>
</feature>
<dbReference type="Proteomes" id="UP000299102">
    <property type="component" value="Unassembled WGS sequence"/>
</dbReference>
<accession>A0A4C1YLQ2</accession>
<keyword evidence="3" id="KW-1185">Reference proteome</keyword>
<comment type="caution">
    <text evidence="2">The sequence shown here is derived from an EMBL/GenBank/DDBJ whole genome shotgun (WGS) entry which is preliminary data.</text>
</comment>
<reference evidence="2 3" key="1">
    <citation type="journal article" date="2019" name="Commun. Biol.">
        <title>The bagworm genome reveals a unique fibroin gene that provides high tensile strength.</title>
        <authorList>
            <person name="Kono N."/>
            <person name="Nakamura H."/>
            <person name="Ohtoshi R."/>
            <person name="Tomita M."/>
            <person name="Numata K."/>
            <person name="Arakawa K."/>
        </authorList>
    </citation>
    <scope>NUCLEOTIDE SEQUENCE [LARGE SCALE GENOMIC DNA]</scope>
</reference>